<keyword evidence="2" id="KW-1185">Reference proteome</keyword>
<protein>
    <submittedName>
        <fullName evidence="1">Uncharacterized protein</fullName>
    </submittedName>
</protein>
<evidence type="ECO:0000313" key="2">
    <source>
        <dbReference type="Proteomes" id="UP000267821"/>
    </source>
</evidence>
<dbReference type="Proteomes" id="UP000267821">
    <property type="component" value="Unassembled WGS sequence"/>
</dbReference>
<organism evidence="1 2">
    <name type="scientific">Terfezia boudieri ATCC MYA-4762</name>
    <dbReference type="NCBI Taxonomy" id="1051890"/>
    <lineage>
        <taxon>Eukaryota</taxon>
        <taxon>Fungi</taxon>
        <taxon>Dikarya</taxon>
        <taxon>Ascomycota</taxon>
        <taxon>Pezizomycotina</taxon>
        <taxon>Pezizomycetes</taxon>
        <taxon>Pezizales</taxon>
        <taxon>Pezizaceae</taxon>
        <taxon>Terfezia</taxon>
    </lineage>
</organism>
<dbReference type="InParanoid" id="A0A3N4LK09"/>
<name>A0A3N4LK09_9PEZI</name>
<accession>A0A3N4LK09</accession>
<sequence>MYNVLHSCLCLWPVSFGHSPFPPYARHLLVPCTVLINNWCPQQASVTKHHDRCCGKSCSLHLPREYLPEPTREFPHTLGQGVLDSGRAYCAPNAGPWRRARGSNQDESPRGFQYASLRSATYSVLHVYVIEFSCCEEICESIMGDLGVCNMSTWTSIELGQSRGTFFVYVK</sequence>
<evidence type="ECO:0000313" key="1">
    <source>
        <dbReference type="EMBL" id="RPB18265.1"/>
    </source>
</evidence>
<proteinExistence type="predicted"/>
<reference evidence="1 2" key="1">
    <citation type="journal article" date="2018" name="Nat. Ecol. Evol.">
        <title>Pezizomycetes genomes reveal the molecular basis of ectomycorrhizal truffle lifestyle.</title>
        <authorList>
            <person name="Murat C."/>
            <person name="Payen T."/>
            <person name="Noel B."/>
            <person name="Kuo A."/>
            <person name="Morin E."/>
            <person name="Chen J."/>
            <person name="Kohler A."/>
            <person name="Krizsan K."/>
            <person name="Balestrini R."/>
            <person name="Da Silva C."/>
            <person name="Montanini B."/>
            <person name="Hainaut M."/>
            <person name="Levati E."/>
            <person name="Barry K.W."/>
            <person name="Belfiori B."/>
            <person name="Cichocki N."/>
            <person name="Clum A."/>
            <person name="Dockter R.B."/>
            <person name="Fauchery L."/>
            <person name="Guy J."/>
            <person name="Iotti M."/>
            <person name="Le Tacon F."/>
            <person name="Lindquist E.A."/>
            <person name="Lipzen A."/>
            <person name="Malagnac F."/>
            <person name="Mello A."/>
            <person name="Molinier V."/>
            <person name="Miyauchi S."/>
            <person name="Poulain J."/>
            <person name="Riccioni C."/>
            <person name="Rubini A."/>
            <person name="Sitrit Y."/>
            <person name="Splivallo R."/>
            <person name="Traeger S."/>
            <person name="Wang M."/>
            <person name="Zifcakova L."/>
            <person name="Wipf D."/>
            <person name="Zambonelli A."/>
            <person name="Paolocci F."/>
            <person name="Nowrousian M."/>
            <person name="Ottonello S."/>
            <person name="Baldrian P."/>
            <person name="Spatafora J.W."/>
            <person name="Henrissat B."/>
            <person name="Nagy L.G."/>
            <person name="Aury J.M."/>
            <person name="Wincker P."/>
            <person name="Grigoriev I.V."/>
            <person name="Bonfante P."/>
            <person name="Martin F.M."/>
        </authorList>
    </citation>
    <scope>NUCLEOTIDE SEQUENCE [LARGE SCALE GENOMIC DNA]</scope>
    <source>
        <strain evidence="1 2">ATCC MYA-4762</strain>
    </source>
</reference>
<dbReference type="EMBL" id="ML121653">
    <property type="protein sequence ID" value="RPB18265.1"/>
    <property type="molecule type" value="Genomic_DNA"/>
</dbReference>
<gene>
    <name evidence="1" type="ORF">L211DRAFT_125567</name>
</gene>
<dbReference type="AlphaFoldDB" id="A0A3N4LK09"/>